<proteinExistence type="predicted"/>
<dbReference type="AlphaFoldDB" id="A0A517YNQ6"/>
<name>A0A517YNQ6_9BACT</name>
<dbReference type="KEGG" id="aagg:ETAA8_70240"/>
<reference evidence="2 3" key="1">
    <citation type="submission" date="2019-02" db="EMBL/GenBank/DDBJ databases">
        <title>Deep-cultivation of Planctomycetes and their phenomic and genomic characterization uncovers novel biology.</title>
        <authorList>
            <person name="Wiegand S."/>
            <person name="Jogler M."/>
            <person name="Boedeker C."/>
            <person name="Pinto D."/>
            <person name="Vollmers J."/>
            <person name="Rivas-Marin E."/>
            <person name="Kohn T."/>
            <person name="Peeters S.H."/>
            <person name="Heuer A."/>
            <person name="Rast P."/>
            <person name="Oberbeckmann S."/>
            <person name="Bunk B."/>
            <person name="Jeske O."/>
            <person name="Meyerdierks A."/>
            <person name="Storesund J.E."/>
            <person name="Kallscheuer N."/>
            <person name="Luecker S."/>
            <person name="Lage O.M."/>
            <person name="Pohl T."/>
            <person name="Merkel B.J."/>
            <person name="Hornburger P."/>
            <person name="Mueller R.-W."/>
            <person name="Bruemmer F."/>
            <person name="Labrenz M."/>
            <person name="Spormann A.M."/>
            <person name="Op den Camp H."/>
            <person name="Overmann J."/>
            <person name="Amann R."/>
            <person name="Jetten M.S.M."/>
            <person name="Mascher T."/>
            <person name="Medema M.H."/>
            <person name="Devos D.P."/>
            <person name="Kaster A.-K."/>
            <person name="Ovreas L."/>
            <person name="Rohde M."/>
            <person name="Galperin M.Y."/>
            <person name="Jogler C."/>
        </authorList>
    </citation>
    <scope>NUCLEOTIDE SEQUENCE [LARGE SCALE GENOMIC DNA]</scope>
    <source>
        <strain evidence="2 3">ETA_A8</strain>
    </source>
</reference>
<keyword evidence="3" id="KW-1185">Reference proteome</keyword>
<feature type="region of interest" description="Disordered" evidence="1">
    <location>
        <begin position="72"/>
        <end position="100"/>
    </location>
</feature>
<dbReference type="EMBL" id="CP036274">
    <property type="protein sequence ID" value="QDU31863.1"/>
    <property type="molecule type" value="Genomic_DNA"/>
</dbReference>
<evidence type="ECO:0000313" key="2">
    <source>
        <dbReference type="EMBL" id="QDU31863.1"/>
    </source>
</evidence>
<sequence>MLVISYIFSETNLHGINTMPKFYVSSGNLNLIVEADHARAAAIWAVHRCLSQVTSFDGEDDNTVAGQLAGSESLSYESAEPQRKLGETINVSERGFGSDDKQELTTLPIVAEWSRLLVALDRLQQQLSL</sequence>
<organism evidence="2 3">
    <name type="scientific">Anatilimnocola aggregata</name>
    <dbReference type="NCBI Taxonomy" id="2528021"/>
    <lineage>
        <taxon>Bacteria</taxon>
        <taxon>Pseudomonadati</taxon>
        <taxon>Planctomycetota</taxon>
        <taxon>Planctomycetia</taxon>
        <taxon>Pirellulales</taxon>
        <taxon>Pirellulaceae</taxon>
        <taxon>Anatilimnocola</taxon>
    </lineage>
</organism>
<protein>
    <submittedName>
        <fullName evidence="2">Uncharacterized protein</fullName>
    </submittedName>
</protein>
<accession>A0A517YNQ6</accession>
<evidence type="ECO:0000313" key="3">
    <source>
        <dbReference type="Proteomes" id="UP000315017"/>
    </source>
</evidence>
<gene>
    <name evidence="2" type="ORF">ETAA8_70240</name>
</gene>
<evidence type="ECO:0000256" key="1">
    <source>
        <dbReference type="SAM" id="MobiDB-lite"/>
    </source>
</evidence>
<dbReference type="Proteomes" id="UP000315017">
    <property type="component" value="Chromosome"/>
</dbReference>